<proteinExistence type="inferred from homology"/>
<accession>A0A062UYV2</accession>
<dbReference type="SUPFAM" id="SSF54675">
    <property type="entry name" value="Nicotinate/Quinolinate PRTase N-terminal domain-like"/>
    <property type="match status" value="1"/>
</dbReference>
<evidence type="ECO:0000256" key="3">
    <source>
        <dbReference type="ARBA" id="ARBA00013236"/>
    </source>
</evidence>
<dbReference type="RefSeq" id="WP_048093843.1">
    <property type="nucleotide sequence ID" value="NZ_JMIY01000008.1"/>
</dbReference>
<dbReference type="InterPro" id="IPR041619">
    <property type="entry name" value="NAPRTase_C"/>
</dbReference>
<dbReference type="Pfam" id="PF17767">
    <property type="entry name" value="NAPRTase_N"/>
    <property type="match status" value="1"/>
</dbReference>
<dbReference type="InterPro" id="IPR013785">
    <property type="entry name" value="Aldolase_TIM"/>
</dbReference>
<dbReference type="InterPro" id="IPR006405">
    <property type="entry name" value="Nic_PRibTrfase_pncB"/>
</dbReference>
<keyword evidence="13" id="KW-1185">Reference proteome</keyword>
<reference evidence="12 13" key="1">
    <citation type="journal article" date="2013" name="Nature">
        <title>Anaerobic oxidation of methane coupled to nitrate reduction in a novel archaeal lineage.</title>
        <authorList>
            <person name="Haroon M.F."/>
            <person name="Hu S."/>
            <person name="Shi Y."/>
            <person name="Imelfort M."/>
            <person name="Keller J."/>
            <person name="Hugenholtz P."/>
            <person name="Yuan Z."/>
            <person name="Tyson G.W."/>
        </authorList>
    </citation>
    <scope>NUCLEOTIDE SEQUENCE [LARGE SCALE GENOMIC DNA]</scope>
    <source>
        <strain evidence="12 13">ANME-2d</strain>
    </source>
</reference>
<dbReference type="NCBIfam" id="NF006695">
    <property type="entry name" value="PRK09243.1-2"/>
    <property type="match status" value="1"/>
</dbReference>
<dbReference type="InterPro" id="IPR007229">
    <property type="entry name" value="Nic_PRibTrfase-Fam"/>
</dbReference>
<dbReference type="InterPro" id="IPR036068">
    <property type="entry name" value="Nicotinate_pribotase-like_C"/>
</dbReference>
<dbReference type="PANTHER" id="PTHR11098">
    <property type="entry name" value="NICOTINATE PHOSPHORIBOSYLTRANSFERASE"/>
    <property type="match status" value="1"/>
</dbReference>
<gene>
    <name evidence="12" type="ORF">ANME2D_03267</name>
</gene>
<name>A0A062UYV2_9EURY</name>
<dbReference type="EC" id="6.3.4.21" evidence="3"/>
<evidence type="ECO:0000313" key="12">
    <source>
        <dbReference type="EMBL" id="KCZ70352.1"/>
    </source>
</evidence>
<evidence type="ECO:0000259" key="10">
    <source>
        <dbReference type="Pfam" id="PF17767"/>
    </source>
</evidence>
<evidence type="ECO:0000256" key="2">
    <source>
        <dbReference type="ARBA" id="ARBA00010897"/>
    </source>
</evidence>
<evidence type="ECO:0000256" key="5">
    <source>
        <dbReference type="ARBA" id="ARBA00022598"/>
    </source>
</evidence>
<dbReference type="PATRIC" id="fig|1392998.3.peg.3259"/>
<feature type="domain" description="Nicotinate phosphoribosyltransferase C-terminal" evidence="11">
    <location>
        <begin position="378"/>
        <end position="436"/>
    </location>
</feature>
<dbReference type="SUPFAM" id="SSF51690">
    <property type="entry name" value="Nicotinate/Quinolinate PRTase C-terminal domain-like"/>
    <property type="match status" value="1"/>
</dbReference>
<dbReference type="NCBIfam" id="NF006696">
    <property type="entry name" value="PRK09243.1-3"/>
    <property type="match status" value="1"/>
</dbReference>
<evidence type="ECO:0000256" key="1">
    <source>
        <dbReference type="ARBA" id="ARBA00004952"/>
    </source>
</evidence>
<comment type="caution">
    <text evidence="12">The sequence shown here is derived from an EMBL/GenBank/DDBJ whole genome shotgun (WGS) entry which is preliminary data.</text>
</comment>
<protein>
    <recommendedName>
        <fullName evidence="3">nicotinate phosphoribosyltransferase</fullName>
        <ecNumber evidence="3">6.3.4.21</ecNumber>
    </recommendedName>
</protein>
<feature type="domain" description="Nicotinate phosphoribosyltransferase N-terminal" evidence="10">
    <location>
        <begin position="5"/>
        <end position="126"/>
    </location>
</feature>
<comment type="similarity">
    <text evidence="2">Belongs to the NAPRTase family.</text>
</comment>
<dbReference type="GO" id="GO:0005829">
    <property type="term" value="C:cytosol"/>
    <property type="evidence" value="ECO:0007669"/>
    <property type="project" value="TreeGrafter"/>
</dbReference>
<dbReference type="Pfam" id="PF17956">
    <property type="entry name" value="NAPRTase_C"/>
    <property type="match status" value="1"/>
</dbReference>
<dbReference type="EMBL" id="JMIY01000008">
    <property type="protein sequence ID" value="KCZ70352.1"/>
    <property type="molecule type" value="Genomic_DNA"/>
</dbReference>
<dbReference type="InterPro" id="IPR040727">
    <property type="entry name" value="NAPRTase_N"/>
</dbReference>
<dbReference type="GO" id="GO:0034355">
    <property type="term" value="P:NAD+ biosynthetic process via the salvage pathway"/>
    <property type="evidence" value="ECO:0007669"/>
    <property type="project" value="TreeGrafter"/>
</dbReference>
<dbReference type="FunFam" id="3.20.20.70:FF:000076">
    <property type="entry name" value="Nicotinate phosphoribosyltransferase"/>
    <property type="match status" value="1"/>
</dbReference>
<dbReference type="AlphaFoldDB" id="A0A062UYV2"/>
<sequence length="455" mass="50908">MSEALRTDLYQLTMMQAYWRSGHNPHATFDYFVRKIPIGSYLVTAGLSYVLDYIENLNFEDDDIEYLKGQDFDNEFLEFLMNFRFTGDIMAMPEGCIAFPLEPIIRVTAPIMEAQLIETFILNKMNFSTLIATKAARVVYAAKGRAIAEFGLRRAQGDGHLEATRATYIGGCASTSNVLAGKRFGIPVSGTMAHSFVTSFDHEIDSFRAYADTFPSRCFLLIDTYNSIEGAKKAVIVGKELEMRGEKLLGVRLDSGDLSELSKQVRKILDDAGLTYVKIVASGDLNEWKIDELMRKGARIDMFGVGTELITGRPTPALDGIYKLSEVVEHGRRIPKMKLSEETVKATLPGRKNVWRIFDKGKSVKDIISLDDEGISNAMPLLGLAVKKGRIICDRPSLAQIRQTAAENLLNLPDEYKKQDGAPAYPVELSPGLIALRERMVERIRREEISGIRQH</sequence>
<organism evidence="12 13">
    <name type="scientific">Candidatus Methanoperedens nitratireducens</name>
    <dbReference type="NCBI Taxonomy" id="1392998"/>
    <lineage>
        <taxon>Archaea</taxon>
        <taxon>Methanobacteriati</taxon>
        <taxon>Methanobacteriota</taxon>
        <taxon>Stenosarchaea group</taxon>
        <taxon>Methanomicrobia</taxon>
        <taxon>Methanosarcinales</taxon>
        <taxon>ANME-2 cluster</taxon>
        <taxon>Candidatus Methanoperedentaceae</taxon>
        <taxon>Candidatus Methanoperedens</taxon>
    </lineage>
</organism>
<dbReference type="GO" id="GO:0004516">
    <property type="term" value="F:nicotinate phosphoribosyltransferase activity"/>
    <property type="evidence" value="ECO:0007669"/>
    <property type="project" value="UniProtKB-EC"/>
</dbReference>
<dbReference type="OrthoDB" id="371831at2157"/>
<feature type="domain" description="Nicotinate/nicotinamide phosphoribosyltransferase" evidence="9">
    <location>
        <begin position="148"/>
        <end position="315"/>
    </location>
</feature>
<dbReference type="NCBIfam" id="TIGR01513">
    <property type="entry name" value="NAPRTase_put"/>
    <property type="match status" value="1"/>
</dbReference>
<evidence type="ECO:0000259" key="9">
    <source>
        <dbReference type="Pfam" id="PF04095"/>
    </source>
</evidence>
<dbReference type="Pfam" id="PF04095">
    <property type="entry name" value="NAPRTase"/>
    <property type="match status" value="1"/>
</dbReference>
<keyword evidence="5 12" id="KW-0436">Ligase</keyword>
<dbReference type="Proteomes" id="UP000027153">
    <property type="component" value="Unassembled WGS sequence"/>
</dbReference>
<comment type="catalytic activity">
    <reaction evidence="8">
        <text>5-phospho-alpha-D-ribose 1-diphosphate + nicotinate + ATP + H2O = nicotinate beta-D-ribonucleotide + ADP + phosphate + diphosphate</text>
        <dbReference type="Rhea" id="RHEA:36163"/>
        <dbReference type="ChEBI" id="CHEBI:15377"/>
        <dbReference type="ChEBI" id="CHEBI:30616"/>
        <dbReference type="ChEBI" id="CHEBI:32544"/>
        <dbReference type="ChEBI" id="CHEBI:33019"/>
        <dbReference type="ChEBI" id="CHEBI:43474"/>
        <dbReference type="ChEBI" id="CHEBI:57502"/>
        <dbReference type="ChEBI" id="CHEBI:58017"/>
        <dbReference type="ChEBI" id="CHEBI:456216"/>
        <dbReference type="EC" id="6.3.4.21"/>
    </reaction>
</comment>
<evidence type="ECO:0000256" key="6">
    <source>
        <dbReference type="ARBA" id="ARBA00022642"/>
    </source>
</evidence>
<dbReference type="Gene3D" id="3.20.140.10">
    <property type="entry name" value="nicotinate phosphoribosyltransferase"/>
    <property type="match status" value="1"/>
</dbReference>
<dbReference type="UniPathway" id="UPA00253">
    <property type="reaction ID" value="UER00457"/>
</dbReference>
<dbReference type="CDD" id="cd01570">
    <property type="entry name" value="NAPRTase_A"/>
    <property type="match status" value="1"/>
</dbReference>
<dbReference type="GO" id="GO:0016757">
    <property type="term" value="F:glycosyltransferase activity"/>
    <property type="evidence" value="ECO:0007669"/>
    <property type="project" value="UniProtKB-KW"/>
</dbReference>
<keyword evidence="4" id="KW-0597">Phosphoprotein</keyword>
<evidence type="ECO:0000259" key="11">
    <source>
        <dbReference type="Pfam" id="PF17956"/>
    </source>
</evidence>
<dbReference type="InterPro" id="IPR041525">
    <property type="entry name" value="N/Namide_PRibTrfase"/>
</dbReference>
<evidence type="ECO:0000256" key="8">
    <source>
        <dbReference type="ARBA" id="ARBA00048668"/>
    </source>
</evidence>
<dbReference type="PANTHER" id="PTHR11098:SF1">
    <property type="entry name" value="NICOTINATE PHOSPHORIBOSYLTRANSFERASE"/>
    <property type="match status" value="1"/>
</dbReference>
<dbReference type="NCBIfam" id="NF009131">
    <property type="entry name" value="PRK12484.1"/>
    <property type="match status" value="1"/>
</dbReference>
<evidence type="ECO:0000313" key="13">
    <source>
        <dbReference type="Proteomes" id="UP000027153"/>
    </source>
</evidence>
<comment type="pathway">
    <text evidence="1">Cofactor biosynthesis; NAD(+) biosynthesis; nicotinate D-ribonucleotide from nicotinate: step 1/1.</text>
</comment>
<dbReference type="Gene3D" id="3.20.20.70">
    <property type="entry name" value="Aldolase class I"/>
    <property type="match status" value="1"/>
</dbReference>
<keyword evidence="7 12" id="KW-0808">Transferase</keyword>
<keyword evidence="12" id="KW-0328">Glycosyltransferase</keyword>
<evidence type="ECO:0000256" key="7">
    <source>
        <dbReference type="ARBA" id="ARBA00022679"/>
    </source>
</evidence>
<keyword evidence="6" id="KW-0662">Pyridine nucleotide biosynthesis</keyword>
<evidence type="ECO:0000256" key="4">
    <source>
        <dbReference type="ARBA" id="ARBA00022553"/>
    </source>
</evidence>
<dbReference type="PIRSF" id="PIRSF000484">
    <property type="entry name" value="NAPRT"/>
    <property type="match status" value="1"/>
</dbReference>